<dbReference type="OMA" id="HFEMITA"/>
<evidence type="ECO:0000313" key="4">
    <source>
        <dbReference type="WBParaSite" id="NBR_0001287001-mRNA-1"/>
    </source>
</evidence>
<dbReference type="AlphaFoldDB" id="A0A0N4Y9A4"/>
<dbReference type="InterPro" id="IPR032710">
    <property type="entry name" value="NTF2-like_dom_sf"/>
</dbReference>
<dbReference type="Gene3D" id="3.10.450.50">
    <property type="match status" value="1"/>
</dbReference>
<dbReference type="PANTHER" id="PTHR31664">
    <property type="entry name" value="PROTEIN CBG16427"/>
    <property type="match status" value="1"/>
</dbReference>
<feature type="domain" description="DUF4440" evidence="1">
    <location>
        <begin position="15"/>
        <end position="117"/>
    </location>
</feature>
<sequence>MKPAEVMEVLIARNDAIEKHLHSGDIGKAAEFYHEDAVLVLRGVSASYGKAQIRDALQKMWDQTGPQTFTKSNEKYEGCEDFLVLICDCTMHSAKRGAEPSKLTQIWRKDSHGAWVLYHEEIDATK</sequence>
<dbReference type="EMBL" id="UYSL01020878">
    <property type="protein sequence ID" value="VDL76460.1"/>
    <property type="molecule type" value="Genomic_DNA"/>
</dbReference>
<evidence type="ECO:0000259" key="1">
    <source>
        <dbReference type="Pfam" id="PF14534"/>
    </source>
</evidence>
<dbReference type="SUPFAM" id="SSF54427">
    <property type="entry name" value="NTF2-like"/>
    <property type="match status" value="1"/>
</dbReference>
<dbReference type="Proteomes" id="UP000271162">
    <property type="component" value="Unassembled WGS sequence"/>
</dbReference>
<keyword evidence="3" id="KW-1185">Reference proteome</keyword>
<evidence type="ECO:0000313" key="3">
    <source>
        <dbReference type="Proteomes" id="UP000271162"/>
    </source>
</evidence>
<proteinExistence type="predicted"/>
<dbReference type="Pfam" id="PF14534">
    <property type="entry name" value="DUF4440"/>
    <property type="match status" value="1"/>
</dbReference>
<evidence type="ECO:0000313" key="2">
    <source>
        <dbReference type="EMBL" id="VDL76460.1"/>
    </source>
</evidence>
<reference evidence="4" key="1">
    <citation type="submission" date="2017-02" db="UniProtKB">
        <authorList>
            <consortium name="WormBaseParasite"/>
        </authorList>
    </citation>
    <scope>IDENTIFICATION</scope>
</reference>
<name>A0A0N4Y9A4_NIPBR</name>
<reference evidence="2 3" key="2">
    <citation type="submission" date="2018-11" db="EMBL/GenBank/DDBJ databases">
        <authorList>
            <consortium name="Pathogen Informatics"/>
        </authorList>
    </citation>
    <scope>NUCLEOTIDE SEQUENCE [LARGE SCALE GENOMIC DNA]</scope>
</reference>
<protein>
    <submittedName>
        <fullName evidence="4">DUF4440 domain-containing protein</fullName>
    </submittedName>
</protein>
<gene>
    <name evidence="2" type="ORF">NBR_LOCUS12871</name>
</gene>
<dbReference type="InterPro" id="IPR027843">
    <property type="entry name" value="DUF4440"/>
</dbReference>
<dbReference type="WBParaSite" id="NBR_0001287001-mRNA-1">
    <property type="protein sequence ID" value="NBR_0001287001-mRNA-1"/>
    <property type="gene ID" value="NBR_0001287001"/>
</dbReference>
<dbReference type="PANTHER" id="PTHR31664:SF4">
    <property type="entry name" value="DUF4440 DOMAIN-CONTAINING PROTEIN"/>
    <property type="match status" value="1"/>
</dbReference>
<accession>A0A0N4Y9A4</accession>
<organism evidence="4">
    <name type="scientific">Nippostrongylus brasiliensis</name>
    <name type="common">Rat hookworm</name>
    <dbReference type="NCBI Taxonomy" id="27835"/>
    <lineage>
        <taxon>Eukaryota</taxon>
        <taxon>Metazoa</taxon>
        <taxon>Ecdysozoa</taxon>
        <taxon>Nematoda</taxon>
        <taxon>Chromadorea</taxon>
        <taxon>Rhabditida</taxon>
        <taxon>Rhabditina</taxon>
        <taxon>Rhabditomorpha</taxon>
        <taxon>Strongyloidea</taxon>
        <taxon>Heligmosomidae</taxon>
        <taxon>Nippostrongylus</taxon>
    </lineage>
</organism>